<comment type="similarity">
    <text evidence="1 9">Belongs to the GHMP kinase family. IspE subfamily.</text>
</comment>
<evidence type="ECO:0000256" key="4">
    <source>
        <dbReference type="ARBA" id="ARBA00022679"/>
    </source>
</evidence>
<dbReference type="Gene3D" id="3.30.230.10">
    <property type="match status" value="1"/>
</dbReference>
<feature type="active site" evidence="9">
    <location>
        <position position="133"/>
    </location>
</feature>
<evidence type="ECO:0000256" key="9">
    <source>
        <dbReference type="HAMAP-Rule" id="MF_00061"/>
    </source>
</evidence>
<name>A0A9J6P2B8_9CLOT</name>
<dbReference type="AlphaFoldDB" id="A0A9J6P2B8"/>
<organism evidence="12 13">
    <name type="scientific">Oceanirhabdus seepicola</name>
    <dbReference type="NCBI Taxonomy" id="2828781"/>
    <lineage>
        <taxon>Bacteria</taxon>
        <taxon>Bacillati</taxon>
        <taxon>Bacillota</taxon>
        <taxon>Clostridia</taxon>
        <taxon>Eubacteriales</taxon>
        <taxon>Clostridiaceae</taxon>
        <taxon>Oceanirhabdus</taxon>
    </lineage>
</organism>
<protein>
    <recommendedName>
        <fullName evidence="3 9">4-diphosphocytidyl-2-C-methyl-D-erythritol kinase</fullName>
        <shortName evidence="9">CMK</shortName>
        <ecNumber evidence="2 9">2.7.1.148</ecNumber>
    </recommendedName>
    <alternativeName>
        <fullName evidence="8 9">4-(cytidine-5'-diphospho)-2-C-methyl-D-erythritol kinase</fullName>
    </alternativeName>
</protein>
<dbReference type="NCBIfam" id="TIGR00154">
    <property type="entry name" value="ispE"/>
    <property type="match status" value="1"/>
</dbReference>
<dbReference type="Proteomes" id="UP001056429">
    <property type="component" value="Unassembled WGS sequence"/>
</dbReference>
<evidence type="ECO:0000256" key="6">
    <source>
        <dbReference type="ARBA" id="ARBA00022777"/>
    </source>
</evidence>
<dbReference type="GO" id="GO:0019288">
    <property type="term" value="P:isopentenyl diphosphate biosynthetic process, methylerythritol 4-phosphate pathway"/>
    <property type="evidence" value="ECO:0007669"/>
    <property type="project" value="UniProtKB-UniRule"/>
</dbReference>
<reference evidence="12" key="2">
    <citation type="submission" date="2021-04" db="EMBL/GenBank/DDBJ databases">
        <authorList>
            <person name="Dong X."/>
        </authorList>
    </citation>
    <scope>NUCLEOTIDE SEQUENCE</scope>
    <source>
        <strain evidence="12">ZWT</strain>
    </source>
</reference>
<evidence type="ECO:0000313" key="13">
    <source>
        <dbReference type="Proteomes" id="UP001056429"/>
    </source>
</evidence>
<dbReference type="EMBL" id="JAGSOJ010000002">
    <property type="protein sequence ID" value="MCM1990045.1"/>
    <property type="molecule type" value="Genomic_DNA"/>
</dbReference>
<evidence type="ECO:0000256" key="5">
    <source>
        <dbReference type="ARBA" id="ARBA00022741"/>
    </source>
</evidence>
<dbReference type="InterPro" id="IPR004424">
    <property type="entry name" value="IspE"/>
</dbReference>
<feature type="domain" description="GHMP kinase C-terminal" evidence="11">
    <location>
        <begin position="195"/>
        <end position="271"/>
    </location>
</feature>
<dbReference type="GO" id="GO:0016114">
    <property type="term" value="P:terpenoid biosynthetic process"/>
    <property type="evidence" value="ECO:0007669"/>
    <property type="project" value="UniProtKB-UniRule"/>
</dbReference>
<feature type="active site" evidence="9">
    <location>
        <position position="8"/>
    </location>
</feature>
<keyword evidence="7 9" id="KW-0067">ATP-binding</keyword>
<accession>A0A9J6P2B8</accession>
<evidence type="ECO:0000259" key="10">
    <source>
        <dbReference type="Pfam" id="PF00288"/>
    </source>
</evidence>
<dbReference type="Pfam" id="PF00288">
    <property type="entry name" value="GHMP_kinases_N"/>
    <property type="match status" value="1"/>
</dbReference>
<dbReference type="InterPro" id="IPR014721">
    <property type="entry name" value="Ribsml_uS5_D2-typ_fold_subgr"/>
</dbReference>
<evidence type="ECO:0000256" key="8">
    <source>
        <dbReference type="ARBA" id="ARBA00032554"/>
    </source>
</evidence>
<evidence type="ECO:0000256" key="3">
    <source>
        <dbReference type="ARBA" id="ARBA00017473"/>
    </source>
</evidence>
<dbReference type="Pfam" id="PF08544">
    <property type="entry name" value="GHMP_kinases_C"/>
    <property type="match status" value="1"/>
</dbReference>
<evidence type="ECO:0000256" key="7">
    <source>
        <dbReference type="ARBA" id="ARBA00022840"/>
    </source>
</evidence>
<comment type="caution">
    <text evidence="12">The sequence shown here is derived from an EMBL/GenBank/DDBJ whole genome shotgun (WGS) entry which is preliminary data.</text>
</comment>
<evidence type="ECO:0000313" key="12">
    <source>
        <dbReference type="EMBL" id="MCM1990045.1"/>
    </source>
</evidence>
<dbReference type="InterPro" id="IPR020568">
    <property type="entry name" value="Ribosomal_Su5_D2-typ_SF"/>
</dbReference>
<dbReference type="PANTHER" id="PTHR43527:SF2">
    <property type="entry name" value="4-DIPHOSPHOCYTIDYL-2-C-METHYL-D-ERYTHRITOL KINASE, CHLOROPLASTIC"/>
    <property type="match status" value="1"/>
</dbReference>
<dbReference type="InterPro" id="IPR013750">
    <property type="entry name" value="GHMP_kinase_C_dom"/>
</dbReference>
<sequence>MVIKAYGKINISLDAVDKREDGYHLLKMIMQQIELYDEIDITKADEGITITCNKYFIPTDNKNLAYKAAELFMKTYNINEGVKIHIEKNIPVAAGLAGGSTDAAAVLKGMRNIFKVKASDEELMKLGETLGADIPYCFVGGTALCEGIGEIITPLRPFDNKILVLVKPNFGVSTKTVYKNLDISKIRKHVKTDRLLEAIEKDDLKSVCYHMKNVLENVTIIKHKSIKNIKKNMVEMGAINSMMSGSGPTVFGFFDDILKAQRCYEYFKKDYQEVFITRTIKK</sequence>
<proteinExistence type="inferred from homology"/>
<dbReference type="GO" id="GO:0050515">
    <property type="term" value="F:4-(cytidine 5'-diphospho)-2-C-methyl-D-erythritol kinase activity"/>
    <property type="evidence" value="ECO:0007669"/>
    <property type="project" value="UniProtKB-UniRule"/>
</dbReference>
<dbReference type="HAMAP" id="MF_00061">
    <property type="entry name" value="IspE"/>
    <property type="match status" value="1"/>
</dbReference>
<dbReference type="InterPro" id="IPR006204">
    <property type="entry name" value="GHMP_kinase_N_dom"/>
</dbReference>
<feature type="domain" description="GHMP kinase N-terminal" evidence="10">
    <location>
        <begin position="63"/>
        <end position="141"/>
    </location>
</feature>
<evidence type="ECO:0000256" key="1">
    <source>
        <dbReference type="ARBA" id="ARBA00009684"/>
    </source>
</evidence>
<reference evidence="12" key="1">
    <citation type="journal article" date="2021" name="mSystems">
        <title>Bacteria and Archaea Synergistically Convert Glycine Betaine to Biogenic Methane in the Formosa Cold Seep of the South China Sea.</title>
        <authorList>
            <person name="Li L."/>
            <person name="Zhang W."/>
            <person name="Zhang S."/>
            <person name="Song L."/>
            <person name="Sun Q."/>
            <person name="Zhang H."/>
            <person name="Xiang H."/>
            <person name="Dong X."/>
        </authorList>
    </citation>
    <scope>NUCLEOTIDE SEQUENCE</scope>
    <source>
        <strain evidence="12">ZWT</strain>
    </source>
</reference>
<dbReference type="SUPFAM" id="SSF55060">
    <property type="entry name" value="GHMP Kinase, C-terminal domain"/>
    <property type="match status" value="1"/>
</dbReference>
<dbReference type="PIRSF" id="PIRSF010376">
    <property type="entry name" value="IspE"/>
    <property type="match status" value="1"/>
</dbReference>
<dbReference type="GO" id="GO:0005524">
    <property type="term" value="F:ATP binding"/>
    <property type="evidence" value="ECO:0007669"/>
    <property type="project" value="UniProtKB-UniRule"/>
</dbReference>
<dbReference type="SUPFAM" id="SSF54211">
    <property type="entry name" value="Ribosomal protein S5 domain 2-like"/>
    <property type="match status" value="1"/>
</dbReference>
<comment type="pathway">
    <text evidence="9">Isoprenoid biosynthesis; isopentenyl diphosphate biosynthesis via DXP pathway; isopentenyl diphosphate from 1-deoxy-D-xylulose 5-phosphate: step 3/6.</text>
</comment>
<dbReference type="RefSeq" id="WP_250859090.1">
    <property type="nucleotide sequence ID" value="NZ_JAGSOJ010000002.1"/>
</dbReference>
<keyword evidence="4 9" id="KW-0808">Transferase</keyword>
<comment type="catalytic activity">
    <reaction evidence="9">
        <text>4-CDP-2-C-methyl-D-erythritol + ATP = 4-CDP-2-C-methyl-D-erythritol 2-phosphate + ADP + H(+)</text>
        <dbReference type="Rhea" id="RHEA:18437"/>
        <dbReference type="ChEBI" id="CHEBI:15378"/>
        <dbReference type="ChEBI" id="CHEBI:30616"/>
        <dbReference type="ChEBI" id="CHEBI:57823"/>
        <dbReference type="ChEBI" id="CHEBI:57919"/>
        <dbReference type="ChEBI" id="CHEBI:456216"/>
        <dbReference type="EC" id="2.7.1.148"/>
    </reaction>
</comment>
<gene>
    <name evidence="9" type="primary">ispE</name>
    <name evidence="12" type="ORF">KDK92_09845</name>
</gene>
<dbReference type="InterPro" id="IPR036554">
    <property type="entry name" value="GHMP_kinase_C_sf"/>
</dbReference>
<evidence type="ECO:0000256" key="2">
    <source>
        <dbReference type="ARBA" id="ARBA00012052"/>
    </source>
</evidence>
<dbReference type="EC" id="2.7.1.148" evidence="2 9"/>
<feature type="binding site" evidence="9">
    <location>
        <begin position="91"/>
        <end position="101"/>
    </location>
    <ligand>
        <name>ATP</name>
        <dbReference type="ChEBI" id="CHEBI:30616"/>
    </ligand>
</feature>
<keyword evidence="5 9" id="KW-0547">Nucleotide-binding</keyword>
<dbReference type="PANTHER" id="PTHR43527">
    <property type="entry name" value="4-DIPHOSPHOCYTIDYL-2-C-METHYL-D-ERYTHRITOL KINASE, CHLOROPLASTIC"/>
    <property type="match status" value="1"/>
</dbReference>
<comment type="function">
    <text evidence="9">Catalyzes the phosphorylation of the position 2 hydroxy group of 4-diphosphocytidyl-2C-methyl-D-erythritol.</text>
</comment>
<evidence type="ECO:0000259" key="11">
    <source>
        <dbReference type="Pfam" id="PF08544"/>
    </source>
</evidence>
<keyword evidence="6 9" id="KW-0418">Kinase</keyword>
<keyword evidence="13" id="KW-1185">Reference proteome</keyword>
<keyword evidence="9" id="KW-0414">Isoprene biosynthesis</keyword>
<dbReference type="Gene3D" id="3.30.70.890">
    <property type="entry name" value="GHMP kinase, C-terminal domain"/>
    <property type="match status" value="1"/>
</dbReference>